<comment type="subcellular location">
    <subcellularLocation>
        <location evidence="3">Cytoplasm</location>
    </subcellularLocation>
</comment>
<keyword evidence="3" id="KW-0324">Glycolysis</keyword>
<keyword evidence="3" id="KW-0312">Gluconeogenesis</keyword>
<dbReference type="GO" id="GO:0006096">
    <property type="term" value="P:glycolytic process"/>
    <property type="evidence" value="ECO:0007669"/>
    <property type="project" value="UniProtKB-UniPathway"/>
</dbReference>
<evidence type="ECO:0000256" key="2">
    <source>
        <dbReference type="ARBA" id="ARBA00023235"/>
    </source>
</evidence>
<dbReference type="GO" id="GO:0005829">
    <property type="term" value="C:cytosol"/>
    <property type="evidence" value="ECO:0007669"/>
    <property type="project" value="TreeGrafter"/>
</dbReference>
<dbReference type="Gene3D" id="3.20.20.70">
    <property type="entry name" value="Aldolase class I"/>
    <property type="match status" value="1"/>
</dbReference>
<comment type="pathway">
    <text evidence="3">Carbohydrate biosynthesis; gluconeogenesis.</text>
</comment>
<keyword evidence="3" id="KW-0963">Cytoplasm</keyword>
<dbReference type="OrthoDB" id="2146995at2"/>
<dbReference type="EMBL" id="UHFR01000005">
    <property type="protein sequence ID" value="SUN76595.1"/>
    <property type="molecule type" value="Genomic_DNA"/>
</dbReference>
<dbReference type="UniPathway" id="UPA00109">
    <property type="reaction ID" value="UER00189"/>
</dbReference>
<name>A0A380KY90_9STRE</name>
<dbReference type="STRING" id="1123307.GCA_000380065_00780"/>
<comment type="catalytic activity">
    <reaction evidence="3">
        <text>D-glyceraldehyde 3-phosphate = dihydroxyacetone phosphate</text>
        <dbReference type="Rhea" id="RHEA:18585"/>
        <dbReference type="ChEBI" id="CHEBI:57642"/>
        <dbReference type="ChEBI" id="CHEBI:59776"/>
        <dbReference type="EC" id="5.3.1.1"/>
    </reaction>
</comment>
<dbReference type="InterPro" id="IPR000652">
    <property type="entry name" value="Triosephosphate_isomerase"/>
</dbReference>
<dbReference type="PROSITE" id="PS51440">
    <property type="entry name" value="TIM_2"/>
    <property type="match status" value="1"/>
</dbReference>
<keyword evidence="2 3" id="KW-0413">Isomerase</keyword>
<dbReference type="GO" id="GO:0006094">
    <property type="term" value="P:gluconeogenesis"/>
    <property type="evidence" value="ECO:0007669"/>
    <property type="project" value="UniProtKB-UniPathway"/>
</dbReference>
<proteinExistence type="inferred from homology"/>
<evidence type="ECO:0000313" key="4">
    <source>
        <dbReference type="EMBL" id="SUN76595.1"/>
    </source>
</evidence>
<comment type="similarity">
    <text evidence="1 3">Belongs to the triosephosphate isomerase family.</text>
</comment>
<dbReference type="PANTHER" id="PTHR21139">
    <property type="entry name" value="TRIOSEPHOSPHATE ISOMERASE"/>
    <property type="match status" value="1"/>
</dbReference>
<reference evidence="4" key="1">
    <citation type="submission" date="2018-06" db="EMBL/GenBank/DDBJ databases">
        <authorList>
            <consortium name="Pathogen Informatics"/>
            <person name="Doyle S."/>
        </authorList>
    </citation>
    <scope>NUCLEOTIDE SEQUENCE [LARGE SCALE GENOMIC DNA]</scope>
    <source>
        <strain evidence="4">NCTC13765</strain>
    </source>
</reference>
<dbReference type="GO" id="GO:0004807">
    <property type="term" value="F:triose-phosphate isomerase activity"/>
    <property type="evidence" value="ECO:0007669"/>
    <property type="project" value="UniProtKB-EC"/>
</dbReference>
<evidence type="ECO:0000256" key="1">
    <source>
        <dbReference type="ARBA" id="ARBA00007422"/>
    </source>
</evidence>
<dbReference type="AlphaFoldDB" id="A0A380KY90"/>
<dbReference type="Pfam" id="PF00121">
    <property type="entry name" value="TIM"/>
    <property type="match status" value="1"/>
</dbReference>
<dbReference type="PANTHER" id="PTHR21139:SF42">
    <property type="entry name" value="TRIOSEPHOSPHATE ISOMERASE"/>
    <property type="match status" value="1"/>
</dbReference>
<sequence length="228" mass="25916">MLAIFNFKNKMSIATQEKLMDEFNTKNLNKNHQLIVAPIVPRKDSTYQFNVAIQNLAIKGRNVGDLSPQHLEHFGIKYAFVGHLERQSMLNEDVTMIQSKIENAISHKVVPIACLGIQNDVSKELREILAGLDLQNAEIIFAYEILTATLRGQKDYSFTEIARNFTKLKDYLEGLSHEFSNFSYKLIFGGGIEKEHIEKVMHIGFDGVLVGDRIPALKSVYHYLESDV</sequence>
<organism evidence="4 5">
    <name type="scientific">Streptococcus massiliensis</name>
    <dbReference type="NCBI Taxonomy" id="313439"/>
    <lineage>
        <taxon>Bacteria</taxon>
        <taxon>Bacillati</taxon>
        <taxon>Bacillota</taxon>
        <taxon>Bacilli</taxon>
        <taxon>Lactobacillales</taxon>
        <taxon>Streptococcaceae</taxon>
        <taxon>Streptococcus</taxon>
    </lineage>
</organism>
<dbReference type="RefSeq" id="WP_018371468.1">
    <property type="nucleotide sequence ID" value="NZ_UHFR01000005.1"/>
</dbReference>
<gene>
    <name evidence="4" type="primary">tpiA_1</name>
    <name evidence="4" type="ORF">NCTC13765_01091</name>
</gene>
<dbReference type="Proteomes" id="UP000254634">
    <property type="component" value="Unassembled WGS sequence"/>
</dbReference>
<comment type="pathway">
    <text evidence="3">Carbohydrate degradation; glycolysis; D-glyceraldehyde 3-phosphate from glycerone phosphate: step 1/1.</text>
</comment>
<dbReference type="EC" id="5.3.1.1" evidence="3"/>
<accession>A0A380KY90</accession>
<dbReference type="GO" id="GO:0046166">
    <property type="term" value="P:glyceraldehyde-3-phosphate biosynthetic process"/>
    <property type="evidence" value="ECO:0007669"/>
    <property type="project" value="TreeGrafter"/>
</dbReference>
<evidence type="ECO:0000256" key="3">
    <source>
        <dbReference type="RuleBase" id="RU363013"/>
    </source>
</evidence>
<keyword evidence="5" id="KW-1185">Reference proteome</keyword>
<dbReference type="GO" id="GO:0019563">
    <property type="term" value="P:glycerol catabolic process"/>
    <property type="evidence" value="ECO:0007669"/>
    <property type="project" value="TreeGrafter"/>
</dbReference>
<protein>
    <recommendedName>
        <fullName evidence="3">Triosephosphate isomerase</fullName>
        <ecNumber evidence="3">5.3.1.1</ecNumber>
    </recommendedName>
</protein>
<evidence type="ECO:0000313" key="5">
    <source>
        <dbReference type="Proteomes" id="UP000254634"/>
    </source>
</evidence>
<dbReference type="SUPFAM" id="SSF51351">
    <property type="entry name" value="Triosephosphate isomerase (TIM)"/>
    <property type="match status" value="1"/>
</dbReference>
<dbReference type="InterPro" id="IPR035990">
    <property type="entry name" value="TIM_sf"/>
</dbReference>
<dbReference type="InterPro" id="IPR013785">
    <property type="entry name" value="Aldolase_TIM"/>
</dbReference>
<comment type="subunit">
    <text evidence="3">Homodimer.</text>
</comment>
<dbReference type="UniPathway" id="UPA00138"/>